<dbReference type="EMBL" id="BK016133">
    <property type="protein sequence ID" value="DAF97429.1"/>
    <property type="molecule type" value="Genomic_DNA"/>
</dbReference>
<protein>
    <submittedName>
        <fullName evidence="1">Uncharacterized protein</fullName>
    </submittedName>
</protein>
<name>A0A8S5USH6_9CAUD</name>
<evidence type="ECO:0000313" key="1">
    <source>
        <dbReference type="EMBL" id="DAF97429.1"/>
    </source>
</evidence>
<proteinExistence type="predicted"/>
<organism evidence="1">
    <name type="scientific">Myoviridae sp. ctijX18</name>
    <dbReference type="NCBI Taxonomy" id="2825154"/>
    <lineage>
        <taxon>Viruses</taxon>
        <taxon>Duplodnaviria</taxon>
        <taxon>Heunggongvirae</taxon>
        <taxon>Uroviricota</taxon>
        <taxon>Caudoviricetes</taxon>
    </lineage>
</organism>
<accession>A0A8S5USH6</accession>
<sequence length="36" mass="4406">MLAIFLNPKLCIFVYTFYCLNYYNKFYNCFSLHSNP</sequence>
<reference evidence="1" key="1">
    <citation type="journal article" date="2021" name="Proc. Natl. Acad. Sci. U.S.A.">
        <title>A Catalog of Tens of Thousands of Viruses from Human Metagenomes Reveals Hidden Associations with Chronic Diseases.</title>
        <authorList>
            <person name="Tisza M.J."/>
            <person name="Buck C.B."/>
        </authorList>
    </citation>
    <scope>NUCLEOTIDE SEQUENCE</scope>
    <source>
        <strain evidence="1">CtijX18</strain>
    </source>
</reference>